<keyword evidence="11 13" id="KW-0030">Aminoacyl-tRNA synthetase</keyword>
<dbReference type="GO" id="GO:0016740">
    <property type="term" value="F:transferase activity"/>
    <property type="evidence" value="ECO:0007669"/>
    <property type="project" value="UniProtKB-ARBA"/>
</dbReference>
<feature type="binding site" evidence="13">
    <location>
        <position position="255"/>
    </location>
    <ligand>
        <name>Mg(2+)</name>
        <dbReference type="ChEBI" id="CHEBI:18420"/>
        <note>shared with beta subunit</note>
    </ligand>
</feature>
<dbReference type="Proteomes" id="UP000003860">
    <property type="component" value="Unassembled WGS sequence"/>
</dbReference>
<dbReference type="PANTHER" id="PTHR11538">
    <property type="entry name" value="PHENYLALANYL-TRNA SYNTHETASE"/>
    <property type="match status" value="1"/>
</dbReference>
<dbReference type="STRING" id="588581.Cpap_3639"/>
<proteinExistence type="inferred from homology"/>
<dbReference type="GO" id="GO:0006432">
    <property type="term" value="P:phenylalanyl-tRNA aminoacylation"/>
    <property type="evidence" value="ECO:0007669"/>
    <property type="project" value="UniProtKB-UniRule"/>
</dbReference>
<evidence type="ECO:0000256" key="12">
    <source>
        <dbReference type="ARBA" id="ARBA00049255"/>
    </source>
</evidence>
<dbReference type="EC" id="6.1.1.20" evidence="13"/>
<dbReference type="InterPro" id="IPR045864">
    <property type="entry name" value="aa-tRNA-synth_II/BPL/LPL"/>
</dbReference>
<keyword evidence="6 13" id="KW-0479">Metal-binding</keyword>
<comment type="subunit">
    <text evidence="3 13">Tetramer of two alpha and two beta subunits.</text>
</comment>
<evidence type="ECO:0000256" key="9">
    <source>
        <dbReference type="ARBA" id="ARBA00022842"/>
    </source>
</evidence>
<keyword evidence="10 13" id="KW-0648">Protein biosynthesis</keyword>
<evidence type="ECO:0000256" key="1">
    <source>
        <dbReference type="ARBA" id="ARBA00004496"/>
    </source>
</evidence>
<dbReference type="GO" id="GO:0004826">
    <property type="term" value="F:phenylalanine-tRNA ligase activity"/>
    <property type="evidence" value="ECO:0007669"/>
    <property type="project" value="UniProtKB-UniRule"/>
</dbReference>
<evidence type="ECO:0000256" key="3">
    <source>
        <dbReference type="ARBA" id="ARBA00011209"/>
    </source>
</evidence>
<dbReference type="Pfam" id="PF01409">
    <property type="entry name" value="tRNA-synt_2d"/>
    <property type="match status" value="1"/>
</dbReference>
<dbReference type="HAMAP" id="MF_00281">
    <property type="entry name" value="Phe_tRNA_synth_alpha1"/>
    <property type="match status" value="1"/>
</dbReference>
<dbReference type="PROSITE" id="PS50862">
    <property type="entry name" value="AA_TRNA_LIGASE_II"/>
    <property type="match status" value="1"/>
</dbReference>
<dbReference type="OrthoDB" id="9800719at2"/>
<evidence type="ECO:0000313" key="16">
    <source>
        <dbReference type="Proteomes" id="UP000003860"/>
    </source>
</evidence>
<evidence type="ECO:0000256" key="11">
    <source>
        <dbReference type="ARBA" id="ARBA00023146"/>
    </source>
</evidence>
<gene>
    <name evidence="13" type="primary">pheS</name>
    <name evidence="15" type="ORF">Cpap_3639</name>
</gene>
<evidence type="ECO:0000256" key="5">
    <source>
        <dbReference type="ARBA" id="ARBA00022598"/>
    </source>
</evidence>
<dbReference type="InterPro" id="IPR006195">
    <property type="entry name" value="aa-tRNA-synth_II"/>
</dbReference>
<keyword evidence="7 13" id="KW-0547">Nucleotide-binding</keyword>
<name>F1T9M5_9FIRM</name>
<dbReference type="AlphaFoldDB" id="F1T9M5"/>
<dbReference type="InterPro" id="IPR010978">
    <property type="entry name" value="tRNA-bd_arm"/>
</dbReference>
<reference evidence="15" key="1">
    <citation type="submission" date="2009-07" db="EMBL/GenBank/DDBJ databases">
        <authorList>
            <consortium name="US DOE Joint Genome Institute (JGI-PGF)"/>
            <person name="Lucas S."/>
            <person name="Copeland A."/>
            <person name="Lapidus A."/>
            <person name="Glavina del Rio T."/>
            <person name="Tice H."/>
            <person name="Bruce D."/>
            <person name="Goodwin L."/>
            <person name="Pitluck S."/>
            <person name="Larimer F."/>
            <person name="Land M.L."/>
            <person name="Mouttaki H."/>
            <person name="He Z."/>
            <person name="Zhou J."/>
            <person name="Hemme C.L."/>
        </authorList>
    </citation>
    <scope>NUCLEOTIDE SEQUENCE [LARGE SCALE GENOMIC DNA]</scope>
    <source>
        <strain evidence="15">DSM 2782</strain>
    </source>
</reference>
<keyword evidence="4 13" id="KW-0963">Cytoplasm</keyword>
<comment type="caution">
    <text evidence="15">The sequence shown here is derived from an EMBL/GenBank/DDBJ whole genome shotgun (WGS) entry which is preliminary data.</text>
</comment>
<organism evidence="15 16">
    <name type="scientific">Ruminiclostridium papyrosolvens DSM 2782</name>
    <dbReference type="NCBI Taxonomy" id="588581"/>
    <lineage>
        <taxon>Bacteria</taxon>
        <taxon>Bacillati</taxon>
        <taxon>Bacillota</taxon>
        <taxon>Clostridia</taxon>
        <taxon>Eubacteriales</taxon>
        <taxon>Oscillospiraceae</taxon>
        <taxon>Ruminiclostridium</taxon>
    </lineage>
</organism>
<evidence type="ECO:0000256" key="10">
    <source>
        <dbReference type="ARBA" id="ARBA00022917"/>
    </source>
</evidence>
<dbReference type="Gene3D" id="3.30.930.10">
    <property type="entry name" value="Bira Bifunctional Protein, Domain 2"/>
    <property type="match status" value="1"/>
</dbReference>
<comment type="catalytic activity">
    <reaction evidence="12 13">
        <text>tRNA(Phe) + L-phenylalanine + ATP = L-phenylalanyl-tRNA(Phe) + AMP + diphosphate + H(+)</text>
        <dbReference type="Rhea" id="RHEA:19413"/>
        <dbReference type="Rhea" id="RHEA-COMP:9668"/>
        <dbReference type="Rhea" id="RHEA-COMP:9699"/>
        <dbReference type="ChEBI" id="CHEBI:15378"/>
        <dbReference type="ChEBI" id="CHEBI:30616"/>
        <dbReference type="ChEBI" id="CHEBI:33019"/>
        <dbReference type="ChEBI" id="CHEBI:58095"/>
        <dbReference type="ChEBI" id="CHEBI:78442"/>
        <dbReference type="ChEBI" id="CHEBI:78531"/>
        <dbReference type="ChEBI" id="CHEBI:456215"/>
        <dbReference type="EC" id="6.1.1.20"/>
    </reaction>
</comment>
<dbReference type="GO" id="GO:0000049">
    <property type="term" value="F:tRNA binding"/>
    <property type="evidence" value="ECO:0007669"/>
    <property type="project" value="InterPro"/>
</dbReference>
<evidence type="ECO:0000256" key="7">
    <source>
        <dbReference type="ARBA" id="ARBA00022741"/>
    </source>
</evidence>
<keyword evidence="8 13" id="KW-0067">ATP-binding</keyword>
<dbReference type="EMBL" id="ACXX02000002">
    <property type="protein sequence ID" value="EGD49207.1"/>
    <property type="molecule type" value="Genomic_DNA"/>
</dbReference>
<dbReference type="GO" id="GO:0000287">
    <property type="term" value="F:magnesium ion binding"/>
    <property type="evidence" value="ECO:0007669"/>
    <property type="project" value="UniProtKB-UniRule"/>
</dbReference>
<keyword evidence="16" id="KW-1185">Reference proteome</keyword>
<keyword evidence="9 13" id="KW-0460">Magnesium</keyword>
<comment type="similarity">
    <text evidence="2 13">Belongs to the class-II aminoacyl-tRNA synthetase family. Phe-tRNA synthetase alpha subunit type 1 subfamily.</text>
</comment>
<evidence type="ECO:0000313" key="15">
    <source>
        <dbReference type="EMBL" id="EGD49207.1"/>
    </source>
</evidence>
<dbReference type="GO" id="GO:0005524">
    <property type="term" value="F:ATP binding"/>
    <property type="evidence" value="ECO:0007669"/>
    <property type="project" value="UniProtKB-UniRule"/>
</dbReference>
<evidence type="ECO:0000256" key="2">
    <source>
        <dbReference type="ARBA" id="ARBA00010207"/>
    </source>
</evidence>
<dbReference type="CDD" id="cd00496">
    <property type="entry name" value="PheRS_alpha_core"/>
    <property type="match status" value="1"/>
</dbReference>
<dbReference type="NCBIfam" id="TIGR00468">
    <property type="entry name" value="pheS"/>
    <property type="match status" value="1"/>
</dbReference>
<dbReference type="InterPro" id="IPR022911">
    <property type="entry name" value="Phe_tRNA_ligase_alpha1_bac"/>
</dbReference>
<dbReference type="SUPFAM" id="SSF55681">
    <property type="entry name" value="Class II aaRS and biotin synthetases"/>
    <property type="match status" value="1"/>
</dbReference>
<dbReference type="PANTHER" id="PTHR11538:SF41">
    <property type="entry name" value="PHENYLALANINE--TRNA LIGASE, MITOCHONDRIAL"/>
    <property type="match status" value="1"/>
</dbReference>
<dbReference type="GO" id="GO:0005737">
    <property type="term" value="C:cytoplasm"/>
    <property type="evidence" value="ECO:0007669"/>
    <property type="project" value="UniProtKB-SubCell"/>
</dbReference>
<comment type="cofactor">
    <cofactor evidence="13">
        <name>Mg(2+)</name>
        <dbReference type="ChEBI" id="CHEBI:18420"/>
    </cofactor>
    <text evidence="13">Binds 2 magnesium ions per tetramer.</text>
</comment>
<evidence type="ECO:0000256" key="13">
    <source>
        <dbReference type="HAMAP-Rule" id="MF_00281"/>
    </source>
</evidence>
<sequence>MIDKISNLRDAAIGRIKEAVNSAEVEELRVKLLGKKGELTEMLKDLKNMDIEERKQFGQKANALKTELTEIIEGKFKELSVKDVKKSLSSGSNFDISLPGTNFKLGSLHPVTIVQKEIERIFTGMGFNIVDGPEAEEEFFNFEALNIPKHHPARDMQDTYWLENGSLLRTHTSPCQVRAMQKYGAPLKVIAPGRCFRNESTDASHENTFFQLEGMMIDKNVSIANLIYVMKLLLSEVFQRDVKIRLRPGFFPFVEPGFELDLNCMICGGKGCPTCKHSGWIELLPCGMVHPNVLRYGGIDTEEYTGFAFGLGLTRLAMMKYGISDIRVLNSGDLRAMEQFSVR</sequence>
<dbReference type="InterPro" id="IPR004529">
    <property type="entry name" value="Phe-tRNA-synth_IIc_asu"/>
</dbReference>
<dbReference type="InterPro" id="IPR002319">
    <property type="entry name" value="Phenylalanyl-tRNA_Synthase"/>
</dbReference>
<evidence type="ECO:0000256" key="8">
    <source>
        <dbReference type="ARBA" id="ARBA00022840"/>
    </source>
</evidence>
<dbReference type="eggNOG" id="COG0016">
    <property type="taxonomic scope" value="Bacteria"/>
</dbReference>
<dbReference type="Pfam" id="PF02912">
    <property type="entry name" value="Phe_tRNA-synt_N"/>
    <property type="match status" value="1"/>
</dbReference>
<dbReference type="RefSeq" id="WP_004617432.1">
    <property type="nucleotide sequence ID" value="NZ_ACXX02000002.1"/>
</dbReference>
<reference evidence="15" key="2">
    <citation type="submission" date="2011-01" db="EMBL/GenBank/DDBJ databases">
        <title>The Non-contiguous Finished genome of Clostridium papyrosolvens.</title>
        <authorList>
            <person name="Lucas S."/>
            <person name="Copeland A."/>
            <person name="Lapidus A."/>
            <person name="Cheng J.-F."/>
            <person name="Goodwin L."/>
            <person name="Pitluck S."/>
            <person name="Misra M."/>
            <person name="Chertkov O."/>
            <person name="Detter J.C."/>
            <person name="Han C."/>
            <person name="Tapia R."/>
            <person name="Land M."/>
            <person name="Hauser L."/>
            <person name="Kyrpides N."/>
            <person name="Ivanova N."/>
            <person name="Pagani I."/>
            <person name="Mouttaki H."/>
            <person name="He Z."/>
            <person name="Zhou J."/>
            <person name="Hemme C.L."/>
            <person name="Woyke T."/>
        </authorList>
    </citation>
    <scope>NUCLEOTIDE SEQUENCE [LARGE SCALE GENOMIC DNA]</scope>
    <source>
        <strain evidence="15">DSM 2782</strain>
    </source>
</reference>
<accession>F1T9M5</accession>
<feature type="domain" description="Aminoacyl-transfer RNA synthetases class-II family profile" evidence="14">
    <location>
        <begin position="114"/>
        <end position="339"/>
    </location>
</feature>
<evidence type="ECO:0000256" key="4">
    <source>
        <dbReference type="ARBA" id="ARBA00022490"/>
    </source>
</evidence>
<dbReference type="InterPro" id="IPR004188">
    <property type="entry name" value="Phe-tRNA_ligase_II_N"/>
</dbReference>
<protein>
    <recommendedName>
        <fullName evidence="13">Phenylalanine--tRNA ligase alpha subunit</fullName>
        <ecNumber evidence="13">6.1.1.20</ecNumber>
    </recommendedName>
    <alternativeName>
        <fullName evidence="13">Phenylalanyl-tRNA synthetase alpha subunit</fullName>
        <shortName evidence="13">PheRS</shortName>
    </alternativeName>
</protein>
<dbReference type="FunFam" id="3.30.930.10:FF:000089">
    <property type="entry name" value="Phenylalanine--tRNA ligase alpha subunit"/>
    <property type="match status" value="1"/>
</dbReference>
<evidence type="ECO:0000256" key="6">
    <source>
        <dbReference type="ARBA" id="ARBA00022723"/>
    </source>
</evidence>
<dbReference type="GO" id="GO:0140096">
    <property type="term" value="F:catalytic activity, acting on a protein"/>
    <property type="evidence" value="ECO:0007669"/>
    <property type="project" value="UniProtKB-ARBA"/>
</dbReference>
<evidence type="ECO:0000259" key="14">
    <source>
        <dbReference type="PROSITE" id="PS50862"/>
    </source>
</evidence>
<keyword evidence="5 13" id="KW-0436">Ligase</keyword>
<dbReference type="SUPFAM" id="SSF46589">
    <property type="entry name" value="tRNA-binding arm"/>
    <property type="match status" value="1"/>
</dbReference>
<comment type="subcellular location">
    <subcellularLocation>
        <location evidence="1 13">Cytoplasm</location>
    </subcellularLocation>
</comment>